<dbReference type="Gene3D" id="3.40.50.720">
    <property type="entry name" value="NAD(P)-binding Rossmann-like Domain"/>
    <property type="match status" value="1"/>
</dbReference>
<comment type="caution">
    <text evidence="9">The sequence shown here is derived from an EMBL/GenBank/DDBJ whole genome shotgun (WGS) entry which is preliminary data.</text>
</comment>
<comment type="cofactor">
    <cofactor evidence="1 6">
        <name>Zn(2+)</name>
        <dbReference type="ChEBI" id="CHEBI:29105"/>
    </cofactor>
</comment>
<dbReference type="SUPFAM" id="SSF51735">
    <property type="entry name" value="NAD(P)-binding Rossmann-fold domains"/>
    <property type="match status" value="1"/>
</dbReference>
<evidence type="ECO:0000256" key="2">
    <source>
        <dbReference type="ARBA" id="ARBA00008072"/>
    </source>
</evidence>
<evidence type="ECO:0000259" key="7">
    <source>
        <dbReference type="Pfam" id="PF00107"/>
    </source>
</evidence>
<dbReference type="GO" id="GO:0016491">
    <property type="term" value="F:oxidoreductase activity"/>
    <property type="evidence" value="ECO:0007669"/>
    <property type="project" value="UniProtKB-KW"/>
</dbReference>
<dbReference type="Proteomes" id="UP000612808">
    <property type="component" value="Unassembled WGS sequence"/>
</dbReference>
<accession>A0A8J3IXT1</accession>
<dbReference type="Pfam" id="PF00107">
    <property type="entry name" value="ADH_zinc_N"/>
    <property type="match status" value="1"/>
</dbReference>
<dbReference type="InterPro" id="IPR011032">
    <property type="entry name" value="GroES-like_sf"/>
</dbReference>
<dbReference type="InterPro" id="IPR036291">
    <property type="entry name" value="NAD(P)-bd_dom_sf"/>
</dbReference>
<dbReference type="InterPro" id="IPR013154">
    <property type="entry name" value="ADH-like_N"/>
</dbReference>
<evidence type="ECO:0000256" key="5">
    <source>
        <dbReference type="ARBA" id="ARBA00023002"/>
    </source>
</evidence>
<dbReference type="EMBL" id="BOMB01000016">
    <property type="protein sequence ID" value="GID12026.1"/>
    <property type="molecule type" value="Genomic_DNA"/>
</dbReference>
<dbReference type="InterPro" id="IPR013149">
    <property type="entry name" value="ADH-like_C"/>
</dbReference>
<dbReference type="GO" id="GO:0008270">
    <property type="term" value="F:zinc ion binding"/>
    <property type="evidence" value="ECO:0007669"/>
    <property type="project" value="InterPro"/>
</dbReference>
<gene>
    <name evidence="9" type="primary">adh_1</name>
    <name evidence="9" type="ORF">Aru02nite_29150</name>
</gene>
<protein>
    <submittedName>
        <fullName evidence="9">Galactitol-1-phosphate 5-dehydrogenase</fullName>
    </submittedName>
</protein>
<evidence type="ECO:0000256" key="3">
    <source>
        <dbReference type="ARBA" id="ARBA00022723"/>
    </source>
</evidence>
<name>A0A8J3IXT1_9ACTN</name>
<proteinExistence type="inferred from homology"/>
<dbReference type="AlphaFoldDB" id="A0A8J3IXT1"/>
<dbReference type="Pfam" id="PF08240">
    <property type="entry name" value="ADH_N"/>
    <property type="match status" value="1"/>
</dbReference>
<dbReference type="RefSeq" id="WP_203658017.1">
    <property type="nucleotide sequence ID" value="NZ_BAAAZM010000028.1"/>
</dbReference>
<feature type="domain" description="Alcohol dehydrogenase-like C-terminal" evidence="7">
    <location>
        <begin position="172"/>
        <end position="294"/>
    </location>
</feature>
<dbReference type="SUPFAM" id="SSF50129">
    <property type="entry name" value="GroES-like"/>
    <property type="match status" value="1"/>
</dbReference>
<keyword evidence="4 6" id="KW-0862">Zinc</keyword>
<evidence type="ECO:0000259" key="8">
    <source>
        <dbReference type="Pfam" id="PF08240"/>
    </source>
</evidence>
<evidence type="ECO:0000256" key="6">
    <source>
        <dbReference type="RuleBase" id="RU361277"/>
    </source>
</evidence>
<keyword evidence="10" id="KW-1185">Reference proteome</keyword>
<dbReference type="PANTHER" id="PTHR43161">
    <property type="entry name" value="SORBITOL DEHYDROGENASE"/>
    <property type="match status" value="1"/>
</dbReference>
<reference evidence="9" key="1">
    <citation type="submission" date="2021-01" db="EMBL/GenBank/DDBJ databases">
        <title>Whole genome shotgun sequence of Actinocatenispora rupis NBRC 107355.</title>
        <authorList>
            <person name="Komaki H."/>
            <person name="Tamura T."/>
        </authorList>
    </citation>
    <scope>NUCLEOTIDE SEQUENCE</scope>
    <source>
        <strain evidence="9">NBRC 107355</strain>
    </source>
</reference>
<evidence type="ECO:0000313" key="10">
    <source>
        <dbReference type="Proteomes" id="UP000612808"/>
    </source>
</evidence>
<dbReference type="Gene3D" id="3.90.180.10">
    <property type="entry name" value="Medium-chain alcohol dehydrogenases, catalytic domain"/>
    <property type="match status" value="1"/>
</dbReference>
<evidence type="ECO:0000256" key="4">
    <source>
        <dbReference type="ARBA" id="ARBA00022833"/>
    </source>
</evidence>
<sequence length="340" mass="34449">MRALVLDDFWALSVQDRPDPVAGPGEVVLRIAATGICGSDLHGFTGENGRRRPGQVMGHETVGRVESVGPGVDLPLGTPATVYPVLACGACPACAADRPQVCPHRTVIGVDPARSAAFADRLVLPAANVVPLPASLPIDLGALVEPLAVGYHAARRGDVTPDDRVLVVGGGPIGQAVVLGARRLGATRIAVSEPDPDRRALCTALGAYAVAPDELPAAAADALGGPPTVAVDAVGVAGTLADAFAATPPGSRVVLVGMGAPRVELSAYALSTDERALIGSFCYTAAEFAETAAWVGTAADVVAPLVTERVPLSAAPDAFTALARGESTASKILVRFEEDA</sequence>
<comment type="similarity">
    <text evidence="2 6">Belongs to the zinc-containing alcohol dehydrogenase family.</text>
</comment>
<evidence type="ECO:0000256" key="1">
    <source>
        <dbReference type="ARBA" id="ARBA00001947"/>
    </source>
</evidence>
<feature type="domain" description="Alcohol dehydrogenase-like N-terminal" evidence="8">
    <location>
        <begin position="23"/>
        <end position="133"/>
    </location>
</feature>
<evidence type="ECO:0000313" key="9">
    <source>
        <dbReference type="EMBL" id="GID12026.1"/>
    </source>
</evidence>
<keyword evidence="3 6" id="KW-0479">Metal-binding</keyword>
<dbReference type="PROSITE" id="PS00059">
    <property type="entry name" value="ADH_ZINC"/>
    <property type="match status" value="1"/>
</dbReference>
<keyword evidence="5" id="KW-0560">Oxidoreductase</keyword>
<dbReference type="InterPro" id="IPR002328">
    <property type="entry name" value="ADH_Zn_CS"/>
</dbReference>
<organism evidence="9 10">
    <name type="scientific">Actinocatenispora rupis</name>
    <dbReference type="NCBI Taxonomy" id="519421"/>
    <lineage>
        <taxon>Bacteria</taxon>
        <taxon>Bacillati</taxon>
        <taxon>Actinomycetota</taxon>
        <taxon>Actinomycetes</taxon>
        <taxon>Micromonosporales</taxon>
        <taxon>Micromonosporaceae</taxon>
        <taxon>Actinocatenispora</taxon>
    </lineage>
</organism>